<keyword evidence="11" id="KW-0326">Glycosidase</keyword>
<evidence type="ECO:0000256" key="3">
    <source>
        <dbReference type="ARBA" id="ARBA00008184"/>
    </source>
</evidence>
<dbReference type="Gene3D" id="3.40.470.10">
    <property type="entry name" value="Uracil-DNA glycosylase-like domain"/>
    <property type="match status" value="1"/>
</dbReference>
<evidence type="ECO:0000256" key="4">
    <source>
        <dbReference type="ARBA" id="ARBA00012030"/>
    </source>
</evidence>
<evidence type="ECO:0000259" key="10">
    <source>
        <dbReference type="SMART" id="SM00986"/>
    </source>
</evidence>
<keyword evidence="9" id="KW-0963">Cytoplasm</keyword>
<keyword evidence="6 9" id="KW-0227">DNA damage</keyword>
<evidence type="ECO:0000313" key="12">
    <source>
        <dbReference type="Proteomes" id="UP001061302"/>
    </source>
</evidence>
<evidence type="ECO:0000256" key="9">
    <source>
        <dbReference type="HAMAP-Rule" id="MF_00148"/>
    </source>
</evidence>
<dbReference type="CDD" id="cd10027">
    <property type="entry name" value="UDG-F1-like"/>
    <property type="match status" value="1"/>
</dbReference>
<comment type="similarity">
    <text evidence="3 9">Belongs to the uracil-DNA glycosylase (UDG) superfamily. UNG family.</text>
</comment>
<evidence type="ECO:0000256" key="1">
    <source>
        <dbReference type="ARBA" id="ARBA00001400"/>
    </source>
</evidence>
<dbReference type="Pfam" id="PF03167">
    <property type="entry name" value="UDG"/>
    <property type="match status" value="1"/>
</dbReference>
<dbReference type="SUPFAM" id="SSF52141">
    <property type="entry name" value="Uracil-DNA glycosylase-like"/>
    <property type="match status" value="1"/>
</dbReference>
<name>A0ABY6DJT4_9NEIS</name>
<dbReference type="GO" id="GO:0004844">
    <property type="term" value="F:uracil DNA N-glycosylase activity"/>
    <property type="evidence" value="ECO:0007669"/>
    <property type="project" value="UniProtKB-EC"/>
</dbReference>
<dbReference type="NCBIfam" id="NF003592">
    <property type="entry name" value="PRK05254.1-5"/>
    <property type="match status" value="1"/>
</dbReference>
<dbReference type="SMART" id="SM00986">
    <property type="entry name" value="UDG"/>
    <property type="match status" value="1"/>
</dbReference>
<organism evidence="11 12">
    <name type="scientific">Chitiniphilus purpureus</name>
    <dbReference type="NCBI Taxonomy" id="2981137"/>
    <lineage>
        <taxon>Bacteria</taxon>
        <taxon>Pseudomonadati</taxon>
        <taxon>Pseudomonadota</taxon>
        <taxon>Betaproteobacteria</taxon>
        <taxon>Neisseriales</taxon>
        <taxon>Chitinibacteraceae</taxon>
        <taxon>Chitiniphilus</taxon>
    </lineage>
</organism>
<accession>A0ABY6DJT4</accession>
<dbReference type="SMART" id="SM00987">
    <property type="entry name" value="UreE_C"/>
    <property type="match status" value="1"/>
</dbReference>
<sequence>MNWLAQMIPAGWRELAAPATQTPGFERLADFLAAELAQGKRIYPPQDRWFAALEAVPPARVEVVILGQDPYHGAGEAHGLAFSVPPGVRIPPSLRNIWQELARDYGYTPPRHGLLQAWAEQGVLLLNSVLTVEADRAASHAKRGWEAFTDHLVLELARRQDGLVFMLWGAYAQKKGALIDRARHHVLESPHPSPLSAHRGFIGNGHFRSANGYLQSIGKTPINWEIHP</sequence>
<proteinExistence type="inferred from homology"/>
<dbReference type="PANTHER" id="PTHR11264:SF0">
    <property type="entry name" value="URACIL-DNA GLYCOSYLASE"/>
    <property type="match status" value="1"/>
</dbReference>
<evidence type="ECO:0000256" key="5">
    <source>
        <dbReference type="ARBA" id="ARBA00018429"/>
    </source>
</evidence>
<dbReference type="NCBIfam" id="NF003589">
    <property type="entry name" value="PRK05254.1-2"/>
    <property type="match status" value="1"/>
</dbReference>
<feature type="domain" description="Uracil-DNA glycosylase-like" evidence="10">
    <location>
        <begin position="54"/>
        <end position="214"/>
    </location>
</feature>
<evidence type="ECO:0000256" key="8">
    <source>
        <dbReference type="ARBA" id="ARBA00023204"/>
    </source>
</evidence>
<comment type="function">
    <text evidence="2 9">Excises uracil residues from the DNA which can arise as a result of misincorporation of dUMP residues by DNA polymerase or due to deamination of cytosine.</text>
</comment>
<dbReference type="EMBL" id="CP106753">
    <property type="protein sequence ID" value="UXY14297.1"/>
    <property type="molecule type" value="Genomic_DNA"/>
</dbReference>
<dbReference type="PANTHER" id="PTHR11264">
    <property type="entry name" value="URACIL-DNA GLYCOSYLASE"/>
    <property type="match status" value="1"/>
</dbReference>
<gene>
    <name evidence="9 11" type="primary">ung</name>
    <name evidence="11" type="ORF">N8I74_13350</name>
</gene>
<dbReference type="InterPro" id="IPR005122">
    <property type="entry name" value="Uracil-DNA_glycosylase-like"/>
</dbReference>
<evidence type="ECO:0000256" key="7">
    <source>
        <dbReference type="ARBA" id="ARBA00022801"/>
    </source>
</evidence>
<dbReference type="Proteomes" id="UP001061302">
    <property type="component" value="Chromosome"/>
</dbReference>
<evidence type="ECO:0000313" key="11">
    <source>
        <dbReference type="EMBL" id="UXY14297.1"/>
    </source>
</evidence>
<dbReference type="NCBIfam" id="NF003591">
    <property type="entry name" value="PRK05254.1-4"/>
    <property type="match status" value="1"/>
</dbReference>
<keyword evidence="8 9" id="KW-0234">DNA repair</keyword>
<keyword evidence="7 9" id="KW-0378">Hydrolase</keyword>
<protein>
    <recommendedName>
        <fullName evidence="5 9">Uracil-DNA glycosylase</fullName>
        <shortName evidence="9">UDG</shortName>
        <ecNumber evidence="4 9">3.2.2.27</ecNumber>
    </recommendedName>
</protein>
<dbReference type="InterPro" id="IPR002043">
    <property type="entry name" value="UDG_fam1"/>
</dbReference>
<dbReference type="InterPro" id="IPR036895">
    <property type="entry name" value="Uracil-DNA_glycosylase-like_sf"/>
</dbReference>
<dbReference type="NCBIfam" id="TIGR00628">
    <property type="entry name" value="ung"/>
    <property type="match status" value="1"/>
</dbReference>
<evidence type="ECO:0000256" key="2">
    <source>
        <dbReference type="ARBA" id="ARBA00002631"/>
    </source>
</evidence>
<evidence type="ECO:0000256" key="6">
    <source>
        <dbReference type="ARBA" id="ARBA00022763"/>
    </source>
</evidence>
<dbReference type="EC" id="3.2.2.27" evidence="4 9"/>
<feature type="active site" description="Proton acceptor" evidence="9">
    <location>
        <position position="69"/>
    </location>
</feature>
<dbReference type="NCBIfam" id="NF003588">
    <property type="entry name" value="PRK05254.1-1"/>
    <property type="match status" value="1"/>
</dbReference>
<comment type="catalytic activity">
    <reaction evidence="1 9">
        <text>Hydrolyzes single-stranded DNA or mismatched double-stranded DNA and polynucleotides, releasing free uracil.</text>
        <dbReference type="EC" id="3.2.2.27"/>
    </reaction>
</comment>
<dbReference type="HAMAP" id="MF_00148">
    <property type="entry name" value="UDG"/>
    <property type="match status" value="1"/>
</dbReference>
<comment type="subcellular location">
    <subcellularLocation>
        <location evidence="9">Cytoplasm</location>
    </subcellularLocation>
</comment>
<keyword evidence="12" id="KW-1185">Reference proteome</keyword>
<reference evidence="11" key="1">
    <citation type="submission" date="2022-10" db="EMBL/GenBank/DDBJ databases">
        <title>Chitiniphilus purpureus sp. nov., a novel chitin-degrading bacterium isolated from crawfish pond sediment.</title>
        <authorList>
            <person name="Li K."/>
        </authorList>
    </citation>
    <scope>NUCLEOTIDE SEQUENCE</scope>
    <source>
        <strain evidence="11">CD1</strain>
    </source>
</reference>